<proteinExistence type="inferred from homology"/>
<comment type="similarity">
    <text evidence="1 5">Belongs to the type-B carboxylesterase/lipase family.</text>
</comment>
<dbReference type="Gene3D" id="3.40.50.1820">
    <property type="entry name" value="alpha/beta hydrolase"/>
    <property type="match status" value="1"/>
</dbReference>
<dbReference type="SUPFAM" id="SSF53474">
    <property type="entry name" value="alpha/beta-Hydrolases"/>
    <property type="match status" value="1"/>
</dbReference>
<dbReference type="InterPro" id="IPR002018">
    <property type="entry name" value="CarbesteraseB"/>
</dbReference>
<keyword evidence="4" id="KW-0325">Glycoprotein</keyword>
<protein>
    <recommendedName>
        <fullName evidence="5">Carboxylic ester hydrolase</fullName>
        <ecNumber evidence="5">3.1.1.-</ecNumber>
    </recommendedName>
</protein>
<dbReference type="Proteomes" id="UP001307889">
    <property type="component" value="Chromosome 11"/>
</dbReference>
<evidence type="ECO:0000256" key="4">
    <source>
        <dbReference type="ARBA" id="ARBA00023180"/>
    </source>
</evidence>
<evidence type="ECO:0000256" key="2">
    <source>
        <dbReference type="ARBA" id="ARBA00022487"/>
    </source>
</evidence>
<dbReference type="PANTHER" id="PTHR11559">
    <property type="entry name" value="CARBOXYLESTERASE"/>
    <property type="match status" value="1"/>
</dbReference>
<evidence type="ECO:0000313" key="7">
    <source>
        <dbReference type="EMBL" id="BET00279.1"/>
    </source>
</evidence>
<feature type="domain" description="Carboxylesterase type B" evidence="6">
    <location>
        <begin position="7"/>
        <end position="508"/>
    </location>
</feature>
<dbReference type="InterPro" id="IPR019826">
    <property type="entry name" value="Carboxylesterase_B_AS"/>
</dbReference>
<keyword evidence="3 5" id="KW-0378">Hydrolase</keyword>
<keyword evidence="2" id="KW-0719">Serine esterase</keyword>
<evidence type="ECO:0000259" key="6">
    <source>
        <dbReference type="Pfam" id="PF00135"/>
    </source>
</evidence>
<reference evidence="7 8" key="1">
    <citation type="submission" date="2023-09" db="EMBL/GenBank/DDBJ databases">
        <title>Nesidiocoris tenuis whole genome shotgun sequence.</title>
        <authorList>
            <person name="Shibata T."/>
            <person name="Shimoda M."/>
            <person name="Kobayashi T."/>
            <person name="Uehara T."/>
        </authorList>
    </citation>
    <scope>NUCLEOTIDE SEQUENCE [LARGE SCALE GENOMIC DNA]</scope>
    <source>
        <strain evidence="7 8">Japan</strain>
    </source>
</reference>
<name>A0ABN7B7L7_9HEMI</name>
<accession>A0ABN7B7L7</accession>
<gene>
    <name evidence="7" type="ORF">NTJ_13095</name>
</gene>
<dbReference type="Pfam" id="PF00135">
    <property type="entry name" value="COesterase"/>
    <property type="match status" value="1"/>
</dbReference>
<dbReference type="EC" id="3.1.1.-" evidence="5"/>
<evidence type="ECO:0000313" key="8">
    <source>
        <dbReference type="Proteomes" id="UP001307889"/>
    </source>
</evidence>
<evidence type="ECO:0000256" key="5">
    <source>
        <dbReference type="RuleBase" id="RU361235"/>
    </source>
</evidence>
<sequence length="530" mass="58502">MAEVSSPIAFAPDGSYAGYAMTSSLGRQFWAFSGIRYARPPVGELRFKAPLPVEPSMGKVHKATIEGPPCLQIDPLTTIFGITGSEDCLYLNIYTHSLNSSAPVMLWVHGGGWIWGTGSKIYYGPDFLMNEDVVLITINYRLGPIGFASLENEAMTGNYGLKDIEESIRWTKRNAAAFGGDPEAITIFGQSAGAEGVTLILKGPVSGLVKNVIAMSGSSLMPTGARATGSYVRNSTLLLAKCVGCNTDVDDSEIFRCLQKSDAKRMTSTLALVPWFINGQLPPFHPVVEPGGSVPVDPWKAKTSPEIRLLAGHTTAELGLFETLLAQTGSLLTPFLDMTFNFYAPSILNFRRSTSNPNRVSRKVREFYFRDNNRLNNYVPIEQAVTDSLFAYPVHKEIENHQGPVYSYVFDYKGTPSLYGLLNLANRRTGPGHADDLVFLFRFTLGSGLLDLTTKGTPEDMRLSQKIVRMWTRFAQGLDPTPERLTGDWSRASKEGGYLLISNKGFKIVEKANDRSWLRKRLDFWSNLSL</sequence>
<organism evidence="7 8">
    <name type="scientific">Nesidiocoris tenuis</name>
    <dbReference type="NCBI Taxonomy" id="355587"/>
    <lineage>
        <taxon>Eukaryota</taxon>
        <taxon>Metazoa</taxon>
        <taxon>Ecdysozoa</taxon>
        <taxon>Arthropoda</taxon>
        <taxon>Hexapoda</taxon>
        <taxon>Insecta</taxon>
        <taxon>Pterygota</taxon>
        <taxon>Neoptera</taxon>
        <taxon>Paraneoptera</taxon>
        <taxon>Hemiptera</taxon>
        <taxon>Heteroptera</taxon>
        <taxon>Panheteroptera</taxon>
        <taxon>Cimicomorpha</taxon>
        <taxon>Miridae</taxon>
        <taxon>Dicyphina</taxon>
        <taxon>Nesidiocoris</taxon>
    </lineage>
</organism>
<dbReference type="InterPro" id="IPR029058">
    <property type="entry name" value="AB_hydrolase_fold"/>
</dbReference>
<dbReference type="InterPro" id="IPR050309">
    <property type="entry name" value="Type-B_Carboxylest/Lipase"/>
</dbReference>
<dbReference type="PROSITE" id="PS00122">
    <property type="entry name" value="CARBOXYLESTERASE_B_1"/>
    <property type="match status" value="1"/>
</dbReference>
<dbReference type="EMBL" id="AP028919">
    <property type="protein sequence ID" value="BET00279.1"/>
    <property type="molecule type" value="Genomic_DNA"/>
</dbReference>
<evidence type="ECO:0000256" key="1">
    <source>
        <dbReference type="ARBA" id="ARBA00005964"/>
    </source>
</evidence>
<keyword evidence="8" id="KW-1185">Reference proteome</keyword>
<evidence type="ECO:0000256" key="3">
    <source>
        <dbReference type="ARBA" id="ARBA00022801"/>
    </source>
</evidence>